<dbReference type="AlphaFoldDB" id="W4K970"/>
<dbReference type="InParanoid" id="W4K970"/>
<dbReference type="KEGG" id="hir:HETIRDRAFT_409475"/>
<dbReference type="OrthoDB" id="4590707at2759"/>
<feature type="region of interest" description="Disordered" evidence="1">
    <location>
        <begin position="1"/>
        <end position="48"/>
    </location>
</feature>
<dbReference type="STRING" id="747525.W4K970"/>
<evidence type="ECO:0000313" key="3">
    <source>
        <dbReference type="Proteomes" id="UP000030671"/>
    </source>
</evidence>
<protein>
    <submittedName>
        <fullName evidence="2">Uncharacterized protein</fullName>
    </submittedName>
</protein>
<feature type="compositionally biased region" description="Basic and acidic residues" evidence="1">
    <location>
        <begin position="126"/>
        <end position="142"/>
    </location>
</feature>
<evidence type="ECO:0000313" key="2">
    <source>
        <dbReference type="EMBL" id="ETW81631.1"/>
    </source>
</evidence>
<sequence length="222" mass="23027">MASRISRRTFATALRSASRPAFQQSGHAAARRGMSSSGAHEHGSSSSDTPWMIASGVVFIPTILYLLSPYSKAAPHQAHAASGHGEPHTPDETVVSQKAESEPEPAPEAASGEVVKDDEGTAVPVEEIKESIVRAVTDDSPKEAIQAEATGSVPAESSTPYDNGAPGQTSDAESEWEQVDKSEGGAKTGTVQGEGASGPTDLGDAREKSKQGQQPKQAAEDH</sequence>
<dbReference type="HOGENOM" id="CLU_098341_0_0_1"/>
<keyword evidence="3" id="KW-1185">Reference proteome</keyword>
<gene>
    <name evidence="2" type="ORF">HETIRDRAFT_409475</name>
</gene>
<feature type="compositionally biased region" description="Polar residues" evidence="1">
    <location>
        <begin position="155"/>
        <end position="171"/>
    </location>
</feature>
<dbReference type="RefSeq" id="XP_009546261.1">
    <property type="nucleotide sequence ID" value="XM_009547966.1"/>
</dbReference>
<evidence type="ECO:0000256" key="1">
    <source>
        <dbReference type="SAM" id="MobiDB-lite"/>
    </source>
</evidence>
<reference evidence="2 3" key="1">
    <citation type="journal article" date="2012" name="New Phytol.">
        <title>Insight into trade-off between wood decay and parasitism from the genome of a fungal forest pathogen.</title>
        <authorList>
            <person name="Olson A."/>
            <person name="Aerts A."/>
            <person name="Asiegbu F."/>
            <person name="Belbahri L."/>
            <person name="Bouzid O."/>
            <person name="Broberg A."/>
            <person name="Canback B."/>
            <person name="Coutinho P.M."/>
            <person name="Cullen D."/>
            <person name="Dalman K."/>
            <person name="Deflorio G."/>
            <person name="van Diepen L.T."/>
            <person name="Dunand C."/>
            <person name="Duplessis S."/>
            <person name="Durling M."/>
            <person name="Gonthier P."/>
            <person name="Grimwood J."/>
            <person name="Fossdal C.G."/>
            <person name="Hansson D."/>
            <person name="Henrissat B."/>
            <person name="Hietala A."/>
            <person name="Himmelstrand K."/>
            <person name="Hoffmeister D."/>
            <person name="Hogberg N."/>
            <person name="James T.Y."/>
            <person name="Karlsson M."/>
            <person name="Kohler A."/>
            <person name="Kues U."/>
            <person name="Lee Y.H."/>
            <person name="Lin Y.C."/>
            <person name="Lind M."/>
            <person name="Lindquist E."/>
            <person name="Lombard V."/>
            <person name="Lucas S."/>
            <person name="Lunden K."/>
            <person name="Morin E."/>
            <person name="Murat C."/>
            <person name="Park J."/>
            <person name="Raffaello T."/>
            <person name="Rouze P."/>
            <person name="Salamov A."/>
            <person name="Schmutz J."/>
            <person name="Solheim H."/>
            <person name="Stahlberg J."/>
            <person name="Velez H."/>
            <person name="de Vries R.P."/>
            <person name="Wiebenga A."/>
            <person name="Woodward S."/>
            <person name="Yakovlev I."/>
            <person name="Garbelotto M."/>
            <person name="Martin F."/>
            <person name="Grigoriev I.V."/>
            <person name="Stenlid J."/>
        </authorList>
    </citation>
    <scope>NUCLEOTIDE SEQUENCE [LARGE SCALE GENOMIC DNA]</scope>
    <source>
        <strain evidence="2 3">TC 32-1</strain>
    </source>
</reference>
<feature type="compositionally biased region" description="Low complexity" evidence="1">
    <location>
        <begin position="25"/>
        <end position="38"/>
    </location>
</feature>
<dbReference type="GeneID" id="20672778"/>
<dbReference type="EMBL" id="KI925458">
    <property type="protein sequence ID" value="ETW81631.1"/>
    <property type="molecule type" value="Genomic_DNA"/>
</dbReference>
<accession>W4K970</accession>
<proteinExistence type="predicted"/>
<dbReference type="Proteomes" id="UP000030671">
    <property type="component" value="Unassembled WGS sequence"/>
</dbReference>
<feature type="region of interest" description="Disordered" evidence="1">
    <location>
        <begin position="77"/>
        <end position="222"/>
    </location>
</feature>
<dbReference type="eggNOG" id="ENOG502SV44">
    <property type="taxonomic scope" value="Eukaryota"/>
</dbReference>
<name>W4K970_HETIT</name>
<organism evidence="2 3">
    <name type="scientific">Heterobasidion irregulare (strain TC 32-1)</name>
    <dbReference type="NCBI Taxonomy" id="747525"/>
    <lineage>
        <taxon>Eukaryota</taxon>
        <taxon>Fungi</taxon>
        <taxon>Dikarya</taxon>
        <taxon>Basidiomycota</taxon>
        <taxon>Agaricomycotina</taxon>
        <taxon>Agaricomycetes</taxon>
        <taxon>Russulales</taxon>
        <taxon>Bondarzewiaceae</taxon>
        <taxon>Heterobasidion</taxon>
        <taxon>Heterobasidion annosum species complex</taxon>
    </lineage>
</organism>